<dbReference type="EC" id="6.1.1.6" evidence="10"/>
<dbReference type="SUPFAM" id="SSF52374">
    <property type="entry name" value="Nucleotidylyl transferase"/>
    <property type="match status" value="1"/>
</dbReference>
<evidence type="ECO:0000256" key="2">
    <source>
        <dbReference type="ARBA" id="ARBA00005594"/>
    </source>
</evidence>
<evidence type="ECO:0000256" key="7">
    <source>
        <dbReference type="ARBA" id="ARBA00022917"/>
    </source>
</evidence>
<dbReference type="AlphaFoldDB" id="A0A3B1CIR2"/>
<dbReference type="PANTHER" id="PTHR37940">
    <property type="entry name" value="LYSINE--TRNA LIGASE"/>
    <property type="match status" value="1"/>
</dbReference>
<comment type="similarity">
    <text evidence="2">Belongs to the class-I aminoacyl-tRNA synthetase family.</text>
</comment>
<dbReference type="GO" id="GO:0004824">
    <property type="term" value="F:lysine-tRNA ligase activity"/>
    <property type="evidence" value="ECO:0007669"/>
    <property type="project" value="UniProtKB-EC"/>
</dbReference>
<evidence type="ECO:0000256" key="5">
    <source>
        <dbReference type="ARBA" id="ARBA00022741"/>
    </source>
</evidence>
<evidence type="ECO:0000313" key="10">
    <source>
        <dbReference type="EMBL" id="VAX16647.1"/>
    </source>
</evidence>
<evidence type="ECO:0000256" key="8">
    <source>
        <dbReference type="ARBA" id="ARBA00023146"/>
    </source>
</evidence>
<comment type="subcellular location">
    <subcellularLocation>
        <location evidence="1">Cytoplasm</location>
    </subcellularLocation>
</comment>
<dbReference type="EMBL" id="UOGB01000063">
    <property type="protein sequence ID" value="VAX16647.1"/>
    <property type="molecule type" value="Genomic_DNA"/>
</dbReference>
<dbReference type="InterPro" id="IPR020751">
    <property type="entry name" value="aa-tRNA-synth_I_codon-bd_sub2"/>
</dbReference>
<dbReference type="Pfam" id="PF19269">
    <property type="entry name" value="Anticodon_2"/>
    <property type="match status" value="1"/>
</dbReference>
<feature type="domain" description="Aminoacyl-tRNA synthetase class I anticodon-binding" evidence="9">
    <location>
        <begin position="156"/>
        <end position="281"/>
    </location>
</feature>
<evidence type="ECO:0000256" key="1">
    <source>
        <dbReference type="ARBA" id="ARBA00004496"/>
    </source>
</evidence>
<dbReference type="GO" id="GO:0005737">
    <property type="term" value="C:cytoplasm"/>
    <property type="evidence" value="ECO:0007669"/>
    <property type="project" value="UniProtKB-SubCell"/>
</dbReference>
<keyword evidence="8 10" id="KW-0030">Aminoacyl-tRNA synthetase</keyword>
<evidence type="ECO:0000259" key="9">
    <source>
        <dbReference type="Pfam" id="PF19269"/>
    </source>
</evidence>
<feature type="non-terminal residue" evidence="10">
    <location>
        <position position="1"/>
    </location>
</feature>
<gene>
    <name evidence="10" type="ORF">MNBD_NITROSPINAE03-804</name>
</gene>
<dbReference type="Pfam" id="PF01921">
    <property type="entry name" value="tRNA-synt_1f"/>
    <property type="match status" value="1"/>
</dbReference>
<keyword evidence="7" id="KW-0648">Protein biosynthesis</keyword>
<name>A0A3B1CIR2_9ZZZZ</name>
<dbReference type="InterPro" id="IPR045462">
    <property type="entry name" value="aa-tRNA-synth_I_cd-bd"/>
</dbReference>
<evidence type="ECO:0000256" key="4">
    <source>
        <dbReference type="ARBA" id="ARBA00022598"/>
    </source>
</evidence>
<dbReference type="InterPro" id="IPR008925">
    <property type="entry name" value="aa_tRNA-synth_I_cd-bd_sf"/>
</dbReference>
<keyword evidence="5" id="KW-0547">Nucleotide-binding</keyword>
<dbReference type="Gene3D" id="1.10.10.350">
    <property type="match status" value="1"/>
</dbReference>
<dbReference type="GO" id="GO:0005524">
    <property type="term" value="F:ATP binding"/>
    <property type="evidence" value="ECO:0007669"/>
    <property type="project" value="UniProtKB-KW"/>
</dbReference>
<reference evidence="10" key="1">
    <citation type="submission" date="2018-06" db="EMBL/GenBank/DDBJ databases">
        <authorList>
            <person name="Zhirakovskaya E."/>
        </authorList>
    </citation>
    <scope>NUCLEOTIDE SEQUENCE</scope>
</reference>
<protein>
    <submittedName>
        <fullName evidence="10">Lysyl-tRNA synthetase (Class I)</fullName>
        <ecNumber evidence="10">6.1.1.6</ecNumber>
    </submittedName>
</protein>
<proteinExistence type="inferred from homology"/>
<sequence length="289" mass="32654">WSALGVDYEMHGEDLTESARLSKKIAKEIGARAPELFKYELFLDETGRKISKKIGNGISIDQWLKYGPVDSLLYFMFLKPQQSKKMGLPLLPKIIDGYLELVAKSDETVVDSPAHFVKRLSKGAHATAAHGENIITYSLIYNLALALAVTDHEIVRQFLIKYQPEIKDNIEYFDELIDDVITYYREYYLPNKVEEQAGREHDVALNDFLAGLEQYAASGRELSADEAQTLAFKAGKNHDVTMKEWFKTLYRVFLKQSSGPKIGSFVALIGVDKAIGRLKEHLSEEVTKG</sequence>
<organism evidence="10">
    <name type="scientific">hydrothermal vent metagenome</name>
    <dbReference type="NCBI Taxonomy" id="652676"/>
    <lineage>
        <taxon>unclassified sequences</taxon>
        <taxon>metagenomes</taxon>
        <taxon>ecological metagenomes</taxon>
    </lineage>
</organism>
<keyword evidence="6" id="KW-0067">ATP-binding</keyword>
<accession>A0A3B1CIR2</accession>
<evidence type="ECO:0000256" key="3">
    <source>
        <dbReference type="ARBA" id="ARBA00022490"/>
    </source>
</evidence>
<dbReference type="SUPFAM" id="SSF48163">
    <property type="entry name" value="An anticodon-binding domain of class I aminoacyl-tRNA synthetases"/>
    <property type="match status" value="1"/>
</dbReference>
<dbReference type="InterPro" id="IPR002904">
    <property type="entry name" value="Lys-tRNA-ligase"/>
</dbReference>
<dbReference type="GO" id="GO:0006430">
    <property type="term" value="P:lysyl-tRNA aminoacylation"/>
    <property type="evidence" value="ECO:0007669"/>
    <property type="project" value="InterPro"/>
</dbReference>
<dbReference type="PANTHER" id="PTHR37940:SF1">
    <property type="entry name" value="LYSINE--TRNA LIGASE"/>
    <property type="match status" value="1"/>
</dbReference>
<keyword evidence="3" id="KW-0963">Cytoplasm</keyword>
<keyword evidence="4 10" id="KW-0436">Ligase</keyword>
<dbReference type="GO" id="GO:0000049">
    <property type="term" value="F:tRNA binding"/>
    <property type="evidence" value="ECO:0007669"/>
    <property type="project" value="InterPro"/>
</dbReference>
<evidence type="ECO:0000256" key="6">
    <source>
        <dbReference type="ARBA" id="ARBA00022840"/>
    </source>
</evidence>